<feature type="repeat" description="ANK" evidence="1">
    <location>
        <begin position="46"/>
        <end position="78"/>
    </location>
</feature>
<evidence type="ECO:0000313" key="3">
    <source>
        <dbReference type="Proteomes" id="UP000326458"/>
    </source>
</evidence>
<dbReference type="SUPFAM" id="SSF48403">
    <property type="entry name" value="Ankyrin repeat"/>
    <property type="match status" value="1"/>
</dbReference>
<evidence type="ECO:0000313" key="2">
    <source>
        <dbReference type="EMBL" id="KAB0337079.1"/>
    </source>
</evidence>
<name>A0A5N3UKD9_MUNMU</name>
<dbReference type="Pfam" id="PF12796">
    <property type="entry name" value="Ank_2"/>
    <property type="match status" value="1"/>
</dbReference>
<gene>
    <name evidence="2" type="ORF">FD754_025369</name>
</gene>
<dbReference type="InterPro" id="IPR002110">
    <property type="entry name" value="Ankyrin_rpt"/>
</dbReference>
<sequence length="201" mass="21883">MNNILLFLQKKTKYLTALHLACANGHLVVVALLLERKCLLDLCDSENKTALIKAVECQEEECATLLLEEGADPNVRDANGNAALHHAVLCQNTSLAAKLLSYNANIEARNEPAETATLSLSAAFNPRRKIFPLERAQEWVVGSSPTKTEGLGETPVLRSGQVGQVMFDTSQGVHLLIEQVNTTIFLINTMIEAKILGTSKC</sequence>
<accession>A0A5N3UKD9</accession>
<dbReference type="PANTHER" id="PTHR24147">
    <property type="entry name" value="ANKYRIN REPEAT DOMAIN 36-RELATED"/>
    <property type="match status" value="1"/>
</dbReference>
<reference evidence="2 3" key="1">
    <citation type="submission" date="2019-06" db="EMBL/GenBank/DDBJ databases">
        <title>Discovery of a novel chromosome fission-fusion reversal in muntjac.</title>
        <authorList>
            <person name="Mudd A.B."/>
            <person name="Bredeson J.V."/>
            <person name="Baum R."/>
            <person name="Hockemeyer D."/>
            <person name="Rokhsar D.S."/>
        </authorList>
    </citation>
    <scope>NUCLEOTIDE SEQUENCE [LARGE SCALE GENOMIC DNA]</scope>
    <source>
        <strain evidence="2">UTSW_UCB_Mm</strain>
        <tissue evidence="2">Fibroblast cell line</tissue>
    </source>
</reference>
<keyword evidence="3" id="KW-1185">Reference proteome</keyword>
<dbReference type="PROSITE" id="PS50297">
    <property type="entry name" value="ANK_REP_REGION"/>
    <property type="match status" value="2"/>
</dbReference>
<dbReference type="PRINTS" id="PR01415">
    <property type="entry name" value="ANKYRIN"/>
</dbReference>
<dbReference type="InterPro" id="IPR050657">
    <property type="entry name" value="Ankyrin_repeat_domain"/>
</dbReference>
<comment type="caution">
    <text evidence="2">The sequence shown here is derived from an EMBL/GenBank/DDBJ whole genome shotgun (WGS) entry which is preliminary data.</text>
</comment>
<dbReference type="Proteomes" id="UP000326458">
    <property type="component" value="Unassembled WGS sequence"/>
</dbReference>
<dbReference type="AlphaFoldDB" id="A0A5N3UKD9"/>
<evidence type="ECO:0000256" key="1">
    <source>
        <dbReference type="PROSITE-ProRule" id="PRU00023"/>
    </source>
</evidence>
<protein>
    <submittedName>
        <fullName evidence="2">Uncharacterized protein</fullName>
    </submittedName>
</protein>
<dbReference type="Pfam" id="PF00023">
    <property type="entry name" value="Ank"/>
    <property type="match status" value="1"/>
</dbReference>
<organism evidence="2 3">
    <name type="scientific">Muntiacus muntjak</name>
    <name type="common">Barking deer</name>
    <name type="synonym">Indian muntjac</name>
    <dbReference type="NCBI Taxonomy" id="9888"/>
    <lineage>
        <taxon>Eukaryota</taxon>
        <taxon>Metazoa</taxon>
        <taxon>Chordata</taxon>
        <taxon>Craniata</taxon>
        <taxon>Vertebrata</taxon>
        <taxon>Euteleostomi</taxon>
        <taxon>Mammalia</taxon>
        <taxon>Eutheria</taxon>
        <taxon>Laurasiatheria</taxon>
        <taxon>Artiodactyla</taxon>
        <taxon>Ruminantia</taxon>
        <taxon>Pecora</taxon>
        <taxon>Cervidae</taxon>
        <taxon>Muntiacinae</taxon>
        <taxon>Muntiacus</taxon>
    </lineage>
</organism>
<dbReference type="EMBL" id="VCEA01012527">
    <property type="protein sequence ID" value="KAB0337079.1"/>
    <property type="molecule type" value="Genomic_DNA"/>
</dbReference>
<dbReference type="InterPro" id="IPR036770">
    <property type="entry name" value="Ankyrin_rpt-contain_sf"/>
</dbReference>
<dbReference type="Gene3D" id="1.25.40.20">
    <property type="entry name" value="Ankyrin repeat-containing domain"/>
    <property type="match status" value="2"/>
</dbReference>
<dbReference type="SMART" id="SM00248">
    <property type="entry name" value="ANK"/>
    <property type="match status" value="3"/>
</dbReference>
<feature type="repeat" description="ANK" evidence="1">
    <location>
        <begin position="13"/>
        <end position="45"/>
    </location>
</feature>
<feature type="repeat" description="ANK" evidence="1">
    <location>
        <begin position="79"/>
        <end position="111"/>
    </location>
</feature>
<dbReference type="PROSITE" id="PS50088">
    <property type="entry name" value="ANK_REPEAT"/>
    <property type="match status" value="3"/>
</dbReference>
<keyword evidence="1" id="KW-0040">ANK repeat</keyword>
<proteinExistence type="predicted"/>
<dbReference type="PANTHER" id="PTHR24147:SF53">
    <property type="entry name" value="ANKYRIN REPEAT DOMAIN 26"/>
    <property type="match status" value="1"/>
</dbReference>